<evidence type="ECO:0000313" key="2">
    <source>
        <dbReference type="Proteomes" id="UP000051922"/>
    </source>
</evidence>
<proteinExistence type="predicted"/>
<organism evidence="1 2">
    <name type="scientific">Lacticaseibacillus pantheris DSM 15945 = JCM 12539 = NBRC 106106</name>
    <dbReference type="NCBI Taxonomy" id="1423783"/>
    <lineage>
        <taxon>Bacteria</taxon>
        <taxon>Bacillati</taxon>
        <taxon>Bacillota</taxon>
        <taxon>Bacilli</taxon>
        <taxon>Lactobacillales</taxon>
        <taxon>Lactobacillaceae</taxon>
        <taxon>Lacticaseibacillus</taxon>
    </lineage>
</organism>
<dbReference type="STRING" id="1423783.FC50_GL000293"/>
<keyword evidence="2" id="KW-1185">Reference proteome</keyword>
<accession>A0A0R1UB46</accession>
<protein>
    <submittedName>
        <fullName evidence="1">Uncharacterized protein</fullName>
    </submittedName>
</protein>
<gene>
    <name evidence="1" type="ORF">FC50_GL000293</name>
</gene>
<reference evidence="1 2" key="1">
    <citation type="journal article" date="2015" name="Genome Announc.">
        <title>Expanding the biotechnology potential of lactobacilli through comparative genomics of 213 strains and associated genera.</title>
        <authorList>
            <person name="Sun Z."/>
            <person name="Harris H.M."/>
            <person name="McCann A."/>
            <person name="Guo C."/>
            <person name="Argimon S."/>
            <person name="Zhang W."/>
            <person name="Yang X."/>
            <person name="Jeffery I.B."/>
            <person name="Cooney J.C."/>
            <person name="Kagawa T.F."/>
            <person name="Liu W."/>
            <person name="Song Y."/>
            <person name="Salvetti E."/>
            <person name="Wrobel A."/>
            <person name="Rasinkangas P."/>
            <person name="Parkhill J."/>
            <person name="Rea M.C."/>
            <person name="O'Sullivan O."/>
            <person name="Ritari J."/>
            <person name="Douillard F.P."/>
            <person name="Paul Ross R."/>
            <person name="Yang R."/>
            <person name="Briner A.E."/>
            <person name="Felis G.E."/>
            <person name="de Vos W.M."/>
            <person name="Barrangou R."/>
            <person name="Klaenhammer T.R."/>
            <person name="Caufield P.W."/>
            <person name="Cui Y."/>
            <person name="Zhang H."/>
            <person name="O'Toole P.W."/>
        </authorList>
    </citation>
    <scope>NUCLEOTIDE SEQUENCE [LARGE SCALE GENOMIC DNA]</scope>
    <source>
        <strain evidence="1 2">DSM 15945</strain>
    </source>
</reference>
<dbReference type="Pfam" id="PF15781">
    <property type="entry name" value="ParE-like_toxin"/>
    <property type="match status" value="1"/>
</dbReference>
<dbReference type="EMBL" id="AZFJ01000007">
    <property type="protein sequence ID" value="KRL88101.1"/>
    <property type="molecule type" value="Genomic_DNA"/>
</dbReference>
<dbReference type="InterPro" id="IPR031552">
    <property type="entry name" value="ParE-like_toxin"/>
</dbReference>
<comment type="caution">
    <text evidence="1">The sequence shown here is derived from an EMBL/GenBank/DDBJ whole genome shotgun (WGS) entry which is preliminary data.</text>
</comment>
<evidence type="ECO:0000313" key="1">
    <source>
        <dbReference type="EMBL" id="KRL88101.1"/>
    </source>
</evidence>
<dbReference type="AlphaFoldDB" id="A0A0R1UB46"/>
<name>A0A0R1UB46_9LACO</name>
<dbReference type="Proteomes" id="UP000051922">
    <property type="component" value="Unassembled WGS sequence"/>
</dbReference>
<sequence length="57" mass="6479">MTISRRVKRYLRKLKDQRLQTLIVDAIYKEIAEDPEVGVPKVGDLSDTACTHCIMCG</sequence>
<dbReference type="PATRIC" id="fig|1423783.4.peg.303"/>